<dbReference type="EMBL" id="JAULSR010000001">
    <property type="protein sequence ID" value="KAK0636706.1"/>
    <property type="molecule type" value="Genomic_DNA"/>
</dbReference>
<reference evidence="3" key="1">
    <citation type="submission" date="2023-06" db="EMBL/GenBank/DDBJ databases">
        <title>Genome-scale phylogeny and comparative genomics of the fungal order Sordariales.</title>
        <authorList>
            <consortium name="Lawrence Berkeley National Laboratory"/>
            <person name="Hensen N."/>
            <person name="Bonometti L."/>
            <person name="Westerberg I."/>
            <person name="Brannstrom I.O."/>
            <person name="Guillou S."/>
            <person name="Cros-Aarteil S."/>
            <person name="Calhoun S."/>
            <person name="Haridas S."/>
            <person name="Kuo A."/>
            <person name="Mondo S."/>
            <person name="Pangilinan J."/>
            <person name="Riley R."/>
            <person name="LaButti K."/>
            <person name="Andreopoulos B."/>
            <person name="Lipzen A."/>
            <person name="Chen C."/>
            <person name="Yanf M."/>
            <person name="Daum C."/>
            <person name="Ng V."/>
            <person name="Clum A."/>
            <person name="Steindorff A."/>
            <person name="Ohm R."/>
            <person name="Martin F."/>
            <person name="Silar P."/>
            <person name="Natvig D."/>
            <person name="Lalanne C."/>
            <person name="Gautier V."/>
            <person name="Ament-velasquez S.L."/>
            <person name="Kruys A."/>
            <person name="Hutchinson M.I."/>
            <person name="Powell A.J."/>
            <person name="Barry K."/>
            <person name="Miller A.N."/>
            <person name="Grigoriev I.V."/>
            <person name="Debuchy R."/>
            <person name="Gladieux P."/>
            <person name="Thoren M.H."/>
            <person name="Johannesson H."/>
        </authorList>
    </citation>
    <scope>NUCLEOTIDE SEQUENCE</scope>
    <source>
        <strain evidence="3">SMH3391-2</strain>
    </source>
</reference>
<feature type="transmembrane region" description="Helical" evidence="2">
    <location>
        <begin position="50"/>
        <end position="71"/>
    </location>
</feature>
<proteinExistence type="predicted"/>
<feature type="compositionally biased region" description="Basic and acidic residues" evidence="1">
    <location>
        <begin position="126"/>
        <end position="137"/>
    </location>
</feature>
<feature type="region of interest" description="Disordered" evidence="1">
    <location>
        <begin position="102"/>
        <end position="137"/>
    </location>
</feature>
<accession>A0AA39XMD5</accession>
<evidence type="ECO:0000313" key="4">
    <source>
        <dbReference type="Proteomes" id="UP001174934"/>
    </source>
</evidence>
<dbReference type="Proteomes" id="UP001174934">
    <property type="component" value="Unassembled WGS sequence"/>
</dbReference>
<evidence type="ECO:0000256" key="1">
    <source>
        <dbReference type="SAM" id="MobiDB-lite"/>
    </source>
</evidence>
<keyword evidence="2" id="KW-1133">Transmembrane helix</keyword>
<keyword evidence="4" id="KW-1185">Reference proteome</keyword>
<protein>
    <submittedName>
        <fullName evidence="3">Uncharacterized protein</fullName>
    </submittedName>
</protein>
<keyword evidence="2" id="KW-0472">Membrane</keyword>
<organism evidence="3 4">
    <name type="scientific">Bombardia bombarda</name>
    <dbReference type="NCBI Taxonomy" id="252184"/>
    <lineage>
        <taxon>Eukaryota</taxon>
        <taxon>Fungi</taxon>
        <taxon>Dikarya</taxon>
        <taxon>Ascomycota</taxon>
        <taxon>Pezizomycotina</taxon>
        <taxon>Sordariomycetes</taxon>
        <taxon>Sordariomycetidae</taxon>
        <taxon>Sordariales</taxon>
        <taxon>Lasiosphaeriaceae</taxon>
        <taxon>Bombardia</taxon>
    </lineage>
</organism>
<evidence type="ECO:0000256" key="2">
    <source>
        <dbReference type="SAM" id="Phobius"/>
    </source>
</evidence>
<sequence>MSLPCHAMPCRPIATNRRPIVITLTSGCFLPIPSLPYLPLPCQPINPPPYHPYLALPYLLTSGLALLPSLLTYLPPAYLPTDLCAYLPPVFSFLPFQDSNERISTAPPSRECVMQQQPQQKQKQKQQREQSSRKTPR</sequence>
<comment type="caution">
    <text evidence="3">The sequence shown here is derived from an EMBL/GenBank/DDBJ whole genome shotgun (WGS) entry which is preliminary data.</text>
</comment>
<feature type="transmembrane region" description="Helical" evidence="2">
    <location>
        <begin position="20"/>
        <end position="38"/>
    </location>
</feature>
<name>A0AA39XMD5_9PEZI</name>
<gene>
    <name evidence="3" type="ORF">B0T17DRAFT_87938</name>
</gene>
<keyword evidence="2" id="KW-0812">Transmembrane</keyword>
<dbReference type="AlphaFoldDB" id="A0AA39XMD5"/>
<evidence type="ECO:0000313" key="3">
    <source>
        <dbReference type="EMBL" id="KAK0636706.1"/>
    </source>
</evidence>